<evidence type="ECO:0000256" key="1">
    <source>
        <dbReference type="ARBA" id="ARBA00023015"/>
    </source>
</evidence>
<dbReference type="Proteomes" id="UP000664369">
    <property type="component" value="Unassembled WGS sequence"/>
</dbReference>
<keyword evidence="3" id="KW-0804">Transcription</keyword>
<evidence type="ECO:0000313" key="6">
    <source>
        <dbReference type="Proteomes" id="UP000664369"/>
    </source>
</evidence>
<evidence type="ECO:0000259" key="4">
    <source>
        <dbReference type="PROSITE" id="PS01124"/>
    </source>
</evidence>
<keyword evidence="6" id="KW-1185">Reference proteome</keyword>
<feature type="domain" description="HTH araC/xylS-type" evidence="4">
    <location>
        <begin position="165"/>
        <end position="263"/>
    </location>
</feature>
<keyword evidence="2" id="KW-0238">DNA-binding</keyword>
<dbReference type="PANTHER" id="PTHR46796">
    <property type="entry name" value="HTH-TYPE TRANSCRIPTIONAL ACTIVATOR RHAS-RELATED"/>
    <property type="match status" value="1"/>
</dbReference>
<dbReference type="Pfam" id="PF12833">
    <property type="entry name" value="HTH_18"/>
    <property type="match status" value="1"/>
</dbReference>
<dbReference type="InterPro" id="IPR046532">
    <property type="entry name" value="DUF6597"/>
</dbReference>
<evidence type="ECO:0000313" key="5">
    <source>
        <dbReference type="EMBL" id="MBO2009948.1"/>
    </source>
</evidence>
<keyword evidence="1" id="KW-0805">Transcription regulation</keyword>
<evidence type="ECO:0000256" key="3">
    <source>
        <dbReference type="ARBA" id="ARBA00023163"/>
    </source>
</evidence>
<dbReference type="PROSITE" id="PS01124">
    <property type="entry name" value="HTH_ARAC_FAMILY_2"/>
    <property type="match status" value="1"/>
</dbReference>
<protein>
    <submittedName>
        <fullName evidence="5">AraC family transcriptional regulator</fullName>
    </submittedName>
</protein>
<sequence length="275" mass="31466">MIYQVTLPHPALRLYVKEYLLIDFDFTRLREIPTRLMPVRAEQSLIFYPGDGFTKVNEALGQRLAIPRTVVQGQPLTVWHHHYPRTFSLVKVVFQPGGLYQLLGGVPLAKFTDVAVDAEAVMGREAGELLQQLMDMGRYQEMIATVDAYLFNKFQRSQRRSEPIDKMAYLLQASYGPGALEYLASQACLSFRQFERKFRERMGISPKLFLRIQRFNQALDAKEKYPALDWQGIALGCGYADYQHMVKDFKQFGGATPVSLLQAAAQAPERLLHLR</sequence>
<name>A0ABS3QG43_9BACT</name>
<dbReference type="Pfam" id="PF20240">
    <property type="entry name" value="DUF6597"/>
    <property type="match status" value="1"/>
</dbReference>
<reference evidence="5 6" key="1">
    <citation type="submission" date="2021-03" db="EMBL/GenBank/DDBJ databases">
        <authorList>
            <person name="Kim M.K."/>
        </authorList>
    </citation>
    <scope>NUCLEOTIDE SEQUENCE [LARGE SCALE GENOMIC DNA]</scope>
    <source>
        <strain evidence="5 6">BT442</strain>
    </source>
</reference>
<dbReference type="SMART" id="SM00342">
    <property type="entry name" value="HTH_ARAC"/>
    <property type="match status" value="1"/>
</dbReference>
<organism evidence="5 6">
    <name type="scientific">Hymenobacter negativus</name>
    <dbReference type="NCBI Taxonomy" id="2795026"/>
    <lineage>
        <taxon>Bacteria</taxon>
        <taxon>Pseudomonadati</taxon>
        <taxon>Bacteroidota</taxon>
        <taxon>Cytophagia</taxon>
        <taxon>Cytophagales</taxon>
        <taxon>Hymenobacteraceae</taxon>
        <taxon>Hymenobacter</taxon>
    </lineage>
</organism>
<dbReference type="RefSeq" id="WP_208175583.1">
    <property type="nucleotide sequence ID" value="NZ_JAGETZ010000005.1"/>
</dbReference>
<dbReference type="EMBL" id="JAGETZ010000005">
    <property type="protein sequence ID" value="MBO2009948.1"/>
    <property type="molecule type" value="Genomic_DNA"/>
</dbReference>
<proteinExistence type="predicted"/>
<accession>A0ABS3QG43</accession>
<dbReference type="InterPro" id="IPR018060">
    <property type="entry name" value="HTH_AraC"/>
</dbReference>
<dbReference type="PANTHER" id="PTHR46796:SF13">
    <property type="entry name" value="HTH-TYPE TRANSCRIPTIONAL ACTIVATOR RHAS"/>
    <property type="match status" value="1"/>
</dbReference>
<gene>
    <name evidence="5" type="ORF">J4E00_12870</name>
</gene>
<evidence type="ECO:0000256" key="2">
    <source>
        <dbReference type="ARBA" id="ARBA00023125"/>
    </source>
</evidence>
<comment type="caution">
    <text evidence="5">The sequence shown here is derived from an EMBL/GenBank/DDBJ whole genome shotgun (WGS) entry which is preliminary data.</text>
</comment>
<dbReference type="InterPro" id="IPR050204">
    <property type="entry name" value="AraC_XylS_family_regulators"/>
</dbReference>
<dbReference type="Gene3D" id="1.10.10.60">
    <property type="entry name" value="Homeodomain-like"/>
    <property type="match status" value="1"/>
</dbReference>